<organism evidence="1 2">
    <name type="scientific">Flaviaesturariibacter aridisoli</name>
    <dbReference type="NCBI Taxonomy" id="2545761"/>
    <lineage>
        <taxon>Bacteria</taxon>
        <taxon>Pseudomonadati</taxon>
        <taxon>Bacteroidota</taxon>
        <taxon>Chitinophagia</taxon>
        <taxon>Chitinophagales</taxon>
        <taxon>Chitinophagaceae</taxon>
        <taxon>Flaviaestuariibacter</taxon>
    </lineage>
</organism>
<keyword evidence="2" id="KW-1185">Reference proteome</keyword>
<evidence type="ECO:0000313" key="1">
    <source>
        <dbReference type="EMBL" id="TCZ68256.1"/>
    </source>
</evidence>
<evidence type="ECO:0000313" key="2">
    <source>
        <dbReference type="Proteomes" id="UP000295164"/>
    </source>
</evidence>
<sequence>MIINPIKLFGNFFNDPNISNYRMLLFGEATLAALREALPEIASALNLPVESYRDLLGGVVTARAVLKGRTVSVDDYTDAYLDTIRQTEDTLGSKKIRKGHPVYLEFFPQGLDGYNDINRGNAHALMQLSAVAAAQHADLLGADLSDELIAFPQGWLRVRGQQQGQSGSADDKAAALRAARRVLEVALCKTLHEVGARYPADAGAAGAFFSFDLLYAPGRKKKEPEAAEG</sequence>
<proteinExistence type="predicted"/>
<dbReference type="OrthoDB" id="878675at2"/>
<dbReference type="RefSeq" id="WP_131852991.1">
    <property type="nucleotide sequence ID" value="NZ_SKFH01000029.1"/>
</dbReference>
<dbReference type="Proteomes" id="UP000295164">
    <property type="component" value="Unassembled WGS sequence"/>
</dbReference>
<accession>A0A4R4DYB0</accession>
<gene>
    <name evidence="1" type="ORF">E0486_14370</name>
</gene>
<dbReference type="AlphaFoldDB" id="A0A4R4DYB0"/>
<name>A0A4R4DYB0_9BACT</name>
<dbReference type="EMBL" id="SKFH01000029">
    <property type="protein sequence ID" value="TCZ68256.1"/>
    <property type="molecule type" value="Genomic_DNA"/>
</dbReference>
<comment type="caution">
    <text evidence="1">The sequence shown here is derived from an EMBL/GenBank/DDBJ whole genome shotgun (WGS) entry which is preliminary data.</text>
</comment>
<reference evidence="1 2" key="1">
    <citation type="submission" date="2019-03" db="EMBL/GenBank/DDBJ databases">
        <authorList>
            <person name="Kim M.K.M."/>
        </authorList>
    </citation>
    <scope>NUCLEOTIDE SEQUENCE [LARGE SCALE GENOMIC DNA]</scope>
    <source>
        <strain evidence="1 2">17J68-15</strain>
    </source>
</reference>
<protein>
    <submittedName>
        <fullName evidence="1">Uncharacterized protein</fullName>
    </submittedName>
</protein>